<feature type="compositionally biased region" description="Pro residues" evidence="2">
    <location>
        <begin position="928"/>
        <end position="937"/>
    </location>
</feature>
<feature type="compositionally biased region" description="Polar residues" evidence="2">
    <location>
        <begin position="1"/>
        <end position="19"/>
    </location>
</feature>
<dbReference type="PANTHER" id="PTHR46978:SF1">
    <property type="entry name" value="ZINC KNUCKLE (CCHC-TYPE) FAMILY PROTEIN"/>
    <property type="match status" value="1"/>
</dbReference>
<dbReference type="Proteomes" id="UP001632038">
    <property type="component" value="Unassembled WGS sequence"/>
</dbReference>
<feature type="compositionally biased region" description="Polar residues" evidence="2">
    <location>
        <begin position="297"/>
        <end position="314"/>
    </location>
</feature>
<evidence type="ECO:0000256" key="2">
    <source>
        <dbReference type="SAM" id="MobiDB-lite"/>
    </source>
</evidence>
<sequence length="937" mass="102896">MPISNFESSSAELIIQSSPIKEESKGSMESEEGLAPNVTMINNKEESNNPSISEKTSLRVGAEHVAAKVNQLLQNLDRASRSNDPPECSDSECMMYGKNNNKFPNYNARKKKTRCYICGDCDHEGWLCKKVTDCFICSKKGHLVADCPNRNVEVDLASTLCLKCGNTGHDMFSCVNNYDPEDLKAIECYICRKADHLCCAGDKTILIGASCYNCGQSDHFGLECTEPNGVPYGPESVCEKCETRGHHTRLSLHKKQVKTAAEKATERRAKRATPANAATDKAAARRAKRKARRARKLNTTDTTPIVNPNPNQPNGFPLPQIVGSNYGQPGSKILPPASNGPGPLPSHQQHINDQLGTHVPNSLSPPTQFPHNSSPNFQNSPQITQIPFNQETQNMAPPGTEIRRPVVQPPILTQFSPDKKQVKTAAEKAPERSPPANTATNKAAARSAKRKARRARKLNITDKMPIFNPNPDQPNSLSLPPIVGSNYEQPGSKIPPHASNGPSPLPNGPVPLPNGPGPLPNGPGPLPTGPDPLPNGPDPLPTGPGPLPTGPGPLPSHQQHINDQLGTHVPNSLSPPTQFPHNSSPNLQNRPQITQIPLNQETRNMAPPRIRRPVVQPPALTQFSPDKKQVKTVPEKATERRIKRVTQANAGSDKAAARSTKRKAQGARKLNTSYTTPIVNPNSNQPNGWPLPPIVGSYYEQPGSKMPAPASNDRGPLPFHQQHINYQFGTHIPNYSSPPTQFPRNFYPSFQDRPQITQIPFDHETRNMAPSGTEIRRPVVQPPVLTQFSRVIQNNPQHPPSHQLPWTETPVPLNSTVPPTQFPHEFQTNPSQHFSHQTVIAPSSMGSQYPQQYPPQTGNSCSSMGFQYPQQYPPRPVFPCSSIGSQYPQQYPPRPVIARSSMESQYPQQYPPRPVIARSSMGSQYPQQYPPRPGWTF</sequence>
<feature type="region of interest" description="Disordered" evidence="2">
    <location>
        <begin position="900"/>
        <end position="937"/>
    </location>
</feature>
<dbReference type="PROSITE" id="PS50158">
    <property type="entry name" value="ZF_CCHC"/>
    <property type="match status" value="2"/>
</dbReference>
<dbReference type="Pfam" id="PF00098">
    <property type="entry name" value="zf-CCHC"/>
    <property type="match status" value="1"/>
</dbReference>
<feature type="compositionally biased region" description="Basic residues" evidence="2">
    <location>
        <begin position="284"/>
        <end position="296"/>
    </location>
</feature>
<feature type="domain" description="CCHC-type" evidence="3">
    <location>
        <begin position="211"/>
        <end position="226"/>
    </location>
</feature>
<dbReference type="SMART" id="SM00343">
    <property type="entry name" value="ZnF_C2HC"/>
    <property type="match status" value="4"/>
</dbReference>
<dbReference type="SUPFAM" id="SSF57756">
    <property type="entry name" value="Retrovirus zinc finger-like domains"/>
    <property type="match status" value="2"/>
</dbReference>
<protein>
    <recommendedName>
        <fullName evidence="3">CCHC-type domain-containing protein</fullName>
    </recommendedName>
</protein>
<organism evidence="4 5">
    <name type="scientific">Castilleja foliolosa</name>
    <dbReference type="NCBI Taxonomy" id="1961234"/>
    <lineage>
        <taxon>Eukaryota</taxon>
        <taxon>Viridiplantae</taxon>
        <taxon>Streptophyta</taxon>
        <taxon>Embryophyta</taxon>
        <taxon>Tracheophyta</taxon>
        <taxon>Spermatophyta</taxon>
        <taxon>Magnoliopsida</taxon>
        <taxon>eudicotyledons</taxon>
        <taxon>Gunneridae</taxon>
        <taxon>Pentapetalae</taxon>
        <taxon>asterids</taxon>
        <taxon>lamiids</taxon>
        <taxon>Lamiales</taxon>
        <taxon>Orobanchaceae</taxon>
        <taxon>Pedicularideae</taxon>
        <taxon>Castillejinae</taxon>
        <taxon>Castilleja</taxon>
    </lineage>
</organism>
<dbReference type="InterPro" id="IPR001878">
    <property type="entry name" value="Znf_CCHC"/>
</dbReference>
<evidence type="ECO:0000259" key="3">
    <source>
        <dbReference type="PROSITE" id="PS50158"/>
    </source>
</evidence>
<feature type="compositionally biased region" description="Low complexity" evidence="2">
    <location>
        <begin position="434"/>
        <end position="446"/>
    </location>
</feature>
<dbReference type="GO" id="GO:0008270">
    <property type="term" value="F:zinc ion binding"/>
    <property type="evidence" value="ECO:0007669"/>
    <property type="project" value="UniProtKB-KW"/>
</dbReference>
<gene>
    <name evidence="4" type="ORF">CASFOL_029522</name>
</gene>
<proteinExistence type="predicted"/>
<feature type="region of interest" description="Disordered" evidence="2">
    <location>
        <begin position="648"/>
        <end position="668"/>
    </location>
</feature>
<evidence type="ECO:0000313" key="4">
    <source>
        <dbReference type="EMBL" id="KAL3625973.1"/>
    </source>
</evidence>
<keyword evidence="1" id="KW-0862">Zinc</keyword>
<evidence type="ECO:0000313" key="5">
    <source>
        <dbReference type="Proteomes" id="UP001632038"/>
    </source>
</evidence>
<keyword evidence="1" id="KW-0479">Metal-binding</keyword>
<keyword evidence="5" id="KW-1185">Reference proteome</keyword>
<comment type="caution">
    <text evidence="4">The sequence shown here is derived from an EMBL/GenBank/DDBJ whole genome shotgun (WGS) entry which is preliminary data.</text>
</comment>
<dbReference type="InterPro" id="IPR036875">
    <property type="entry name" value="Znf_CCHC_sf"/>
</dbReference>
<feature type="region of interest" description="Disordered" evidence="2">
    <location>
        <begin position="410"/>
        <end position="592"/>
    </location>
</feature>
<feature type="compositionally biased region" description="Basic residues" evidence="2">
    <location>
        <begin position="447"/>
        <end position="457"/>
    </location>
</feature>
<evidence type="ECO:0000256" key="1">
    <source>
        <dbReference type="PROSITE-ProRule" id="PRU00047"/>
    </source>
</evidence>
<feature type="domain" description="CCHC-type" evidence="3">
    <location>
        <begin position="134"/>
        <end position="149"/>
    </location>
</feature>
<dbReference type="Gene3D" id="4.10.60.10">
    <property type="entry name" value="Zinc finger, CCHC-type"/>
    <property type="match status" value="2"/>
</dbReference>
<feature type="compositionally biased region" description="Pro residues" evidence="2">
    <location>
        <begin position="503"/>
        <end position="554"/>
    </location>
</feature>
<accession>A0ABD3C863</accession>
<reference evidence="5" key="1">
    <citation type="journal article" date="2024" name="IScience">
        <title>Strigolactones Initiate the Formation of Haustorium-like Structures in Castilleja.</title>
        <authorList>
            <person name="Buerger M."/>
            <person name="Peterson D."/>
            <person name="Chory J."/>
        </authorList>
    </citation>
    <scope>NUCLEOTIDE SEQUENCE [LARGE SCALE GENOMIC DNA]</scope>
</reference>
<keyword evidence="1" id="KW-0863">Zinc-finger</keyword>
<feature type="compositionally biased region" description="Basic and acidic residues" evidence="2">
    <location>
        <begin position="417"/>
        <end position="431"/>
    </location>
</feature>
<feature type="region of interest" description="Disordered" evidence="2">
    <location>
        <begin position="255"/>
        <end position="382"/>
    </location>
</feature>
<name>A0ABD3C863_9LAMI</name>
<feature type="compositionally biased region" description="Polar residues" evidence="2">
    <location>
        <begin position="346"/>
        <end position="382"/>
    </location>
</feature>
<feature type="region of interest" description="Disordered" evidence="2">
    <location>
        <begin position="1"/>
        <end position="52"/>
    </location>
</feature>
<dbReference type="EMBL" id="JAVIJP010000047">
    <property type="protein sequence ID" value="KAL3625973.1"/>
    <property type="molecule type" value="Genomic_DNA"/>
</dbReference>
<dbReference type="AlphaFoldDB" id="A0ABD3C863"/>
<dbReference type="PANTHER" id="PTHR46978">
    <property type="entry name" value="ZINC KNUCKLE (CCHC-TYPE) FAMILY PROTEIN"/>
    <property type="match status" value="1"/>
</dbReference>
<feature type="compositionally biased region" description="Low complexity" evidence="2">
    <location>
        <begin position="272"/>
        <end position="281"/>
    </location>
</feature>
<feature type="compositionally biased region" description="Polar residues" evidence="2">
    <location>
        <begin position="556"/>
        <end position="592"/>
    </location>
</feature>